<keyword evidence="5" id="KW-0812">Transmembrane</keyword>
<dbReference type="AlphaFoldDB" id="A0A8B8EIS9"/>
<dbReference type="PROSITE" id="PS01186">
    <property type="entry name" value="EGF_2"/>
    <property type="match status" value="1"/>
</dbReference>
<comment type="caution">
    <text evidence="3">Lacks conserved residue(s) required for the propagation of feature annotation.</text>
</comment>
<feature type="transmembrane region" description="Helical" evidence="5">
    <location>
        <begin position="512"/>
        <end position="538"/>
    </location>
</feature>
<dbReference type="InterPro" id="IPR055355">
    <property type="entry name" value="ZP-C"/>
</dbReference>
<dbReference type="SUPFAM" id="SSF57196">
    <property type="entry name" value="EGF/Laminin"/>
    <property type="match status" value="2"/>
</dbReference>
<dbReference type="InterPro" id="IPR001507">
    <property type="entry name" value="ZP_dom"/>
</dbReference>
<feature type="region of interest" description="Disordered" evidence="4">
    <location>
        <begin position="372"/>
        <end position="460"/>
    </location>
</feature>
<proteinExistence type="predicted"/>
<dbReference type="InterPro" id="IPR042235">
    <property type="entry name" value="ZP-C_dom"/>
</dbReference>
<dbReference type="RefSeq" id="XP_022339624.1">
    <property type="nucleotide sequence ID" value="XM_022483916.1"/>
</dbReference>
<keyword evidence="5" id="KW-0472">Membrane</keyword>
<dbReference type="PANTHER" id="PTHR22907">
    <property type="entry name" value="GH04558P"/>
    <property type="match status" value="1"/>
</dbReference>
<evidence type="ECO:0000256" key="3">
    <source>
        <dbReference type="PROSITE-ProRule" id="PRU00076"/>
    </source>
</evidence>
<evidence type="ECO:0000256" key="6">
    <source>
        <dbReference type="SAM" id="SignalP"/>
    </source>
</evidence>
<dbReference type="PROSITE" id="PS00022">
    <property type="entry name" value="EGF_1"/>
    <property type="match status" value="2"/>
</dbReference>
<reference evidence="10" key="2">
    <citation type="submission" date="2025-08" db="UniProtKB">
        <authorList>
            <consortium name="RefSeq"/>
        </authorList>
    </citation>
    <scope>IDENTIFICATION</scope>
    <source>
        <tissue evidence="10">Whole sample</tissue>
    </source>
</reference>
<keyword evidence="3" id="KW-0245">EGF-like domain</keyword>
<evidence type="ECO:0000259" key="7">
    <source>
        <dbReference type="PROSITE" id="PS50026"/>
    </source>
</evidence>
<dbReference type="SMART" id="SM00241">
    <property type="entry name" value="ZP"/>
    <property type="match status" value="1"/>
</dbReference>
<accession>A0A8B8EIS9</accession>
<dbReference type="OrthoDB" id="6138691at2759"/>
<dbReference type="PANTHER" id="PTHR22907:SF54">
    <property type="entry name" value="GH04558P"/>
    <property type="match status" value="1"/>
</dbReference>
<dbReference type="Proteomes" id="UP000694844">
    <property type="component" value="Chromosome 1"/>
</dbReference>
<evidence type="ECO:0000256" key="5">
    <source>
        <dbReference type="SAM" id="Phobius"/>
    </source>
</evidence>
<evidence type="ECO:0000313" key="9">
    <source>
        <dbReference type="Proteomes" id="UP000694844"/>
    </source>
</evidence>
<feature type="domain" description="EGF-like" evidence="7">
    <location>
        <begin position="18"/>
        <end position="55"/>
    </location>
</feature>
<gene>
    <name evidence="10" type="primary">LOC111134661</name>
</gene>
<evidence type="ECO:0000259" key="8">
    <source>
        <dbReference type="PROSITE" id="PS51034"/>
    </source>
</evidence>
<evidence type="ECO:0000313" key="10">
    <source>
        <dbReference type="RefSeq" id="XP_022339624.1"/>
    </source>
</evidence>
<feature type="signal peptide" evidence="6">
    <location>
        <begin position="1"/>
        <end position="18"/>
    </location>
</feature>
<name>A0A8B8EIS9_CRAVI</name>
<dbReference type="InterPro" id="IPR000742">
    <property type="entry name" value="EGF"/>
</dbReference>
<reference evidence="9" key="1">
    <citation type="submission" date="2024-06" db="UniProtKB">
        <authorList>
            <consortium name="RefSeq"/>
        </authorList>
    </citation>
    <scope>NUCLEOTIDE SEQUENCE [LARGE SCALE GENOMIC DNA]</scope>
</reference>
<dbReference type="PROSITE" id="PS50026">
    <property type="entry name" value="EGF_3"/>
    <property type="match status" value="2"/>
</dbReference>
<dbReference type="InterPro" id="IPR051962">
    <property type="entry name" value="Cuticlin"/>
</dbReference>
<feature type="disulfide bond" evidence="3">
    <location>
        <begin position="83"/>
        <end position="92"/>
    </location>
</feature>
<dbReference type="PROSITE" id="PS51034">
    <property type="entry name" value="ZP_2"/>
    <property type="match status" value="1"/>
</dbReference>
<evidence type="ECO:0000256" key="1">
    <source>
        <dbReference type="ARBA" id="ARBA00022729"/>
    </source>
</evidence>
<evidence type="ECO:0000256" key="2">
    <source>
        <dbReference type="ARBA" id="ARBA00023157"/>
    </source>
</evidence>
<keyword evidence="1 6" id="KW-0732">Signal</keyword>
<dbReference type="SMART" id="SM00181">
    <property type="entry name" value="EGF"/>
    <property type="match status" value="2"/>
</dbReference>
<keyword evidence="2 3" id="KW-1015">Disulfide bond</keyword>
<keyword evidence="9" id="KW-1185">Reference proteome</keyword>
<protein>
    <submittedName>
        <fullName evidence="10">EGF-like domain-containing protein 2</fullName>
    </submittedName>
</protein>
<dbReference type="KEGG" id="cvn:111134661"/>
<dbReference type="Gene3D" id="2.10.25.10">
    <property type="entry name" value="Laminin"/>
    <property type="match status" value="2"/>
</dbReference>
<feature type="chain" id="PRO_5034853810" evidence="6">
    <location>
        <begin position="19"/>
        <end position="568"/>
    </location>
</feature>
<evidence type="ECO:0000256" key="4">
    <source>
        <dbReference type="SAM" id="MobiDB-lite"/>
    </source>
</evidence>
<feature type="domain" description="EGF-like" evidence="7">
    <location>
        <begin position="58"/>
        <end position="93"/>
    </location>
</feature>
<sequence>MRGILFLTLVVCFHCVFARWHCRNKLTGGCQNGGTCDSDSGECTCPAGFEGYNCGLETALLCPENTANCRNGGRCFDTDKCFCPADYIGEECETAIASMTCRGEGTDITVMVPDGFRGEIYSTQSGNNEDDMVPAECKFTPDALRADNYIPYKFTIPFDRTSPCINASLNETVNENGDSVFTSVVVKTYNTMFITDYDEELTFVCVHSSNNFTLGTRLDQVDLDKSKDLQKDKKDDAYSPVRMNVLNKDDTNLTGTVNVGDVIKLRFYLDDETVYKSLRMEDCTANDTKVERGNSFKFLEKGCPTDAGAAIMVDPNGQTLTRITHPFTGGEVAAAVLPVYAFKFKSTGNVAFNCQVKICRDGEENNCAPRCGESETIPDDGVAPAVADGGEPRPADGVATVAPDGGETPPSDPPADGGETPPSDPPADGGETPPSDPPADGGETPPTDSPVAARRKRRSAGGEVETFSAIVSVVDPFDNQWRRDKVVLTQTTTKPTTESPAEEKTCFRSQEILIVIIVMSVFVFILLIACLVMSCAILKLRKRFTSHQQENESQIPRFFLPHAKLQAQ</sequence>
<feature type="disulfide bond" evidence="3">
    <location>
        <begin position="45"/>
        <end position="54"/>
    </location>
</feature>
<organism evidence="9 10">
    <name type="scientific">Crassostrea virginica</name>
    <name type="common">Eastern oyster</name>
    <dbReference type="NCBI Taxonomy" id="6565"/>
    <lineage>
        <taxon>Eukaryota</taxon>
        <taxon>Metazoa</taxon>
        <taxon>Spiralia</taxon>
        <taxon>Lophotrochozoa</taxon>
        <taxon>Mollusca</taxon>
        <taxon>Bivalvia</taxon>
        <taxon>Autobranchia</taxon>
        <taxon>Pteriomorphia</taxon>
        <taxon>Ostreida</taxon>
        <taxon>Ostreoidea</taxon>
        <taxon>Ostreidae</taxon>
        <taxon>Crassostrea</taxon>
    </lineage>
</organism>
<keyword evidence="5" id="KW-1133">Transmembrane helix</keyword>
<dbReference type="GeneID" id="111134661"/>
<dbReference type="Pfam" id="PF00100">
    <property type="entry name" value="Zona_pellucida"/>
    <property type="match status" value="1"/>
</dbReference>
<dbReference type="Gene3D" id="2.60.40.4100">
    <property type="entry name" value="Zona pellucida, ZP-C domain"/>
    <property type="match status" value="1"/>
</dbReference>
<feature type="domain" description="ZP" evidence="8">
    <location>
        <begin position="100"/>
        <end position="374"/>
    </location>
</feature>
<dbReference type="CDD" id="cd00054">
    <property type="entry name" value="EGF_CA"/>
    <property type="match status" value="2"/>
</dbReference>